<gene>
    <name evidence="1" type="ordered locus">SGRA_1746</name>
</gene>
<evidence type="ECO:0000313" key="2">
    <source>
        <dbReference type="Proteomes" id="UP000007519"/>
    </source>
</evidence>
<dbReference type="OrthoDB" id="1491204at2"/>
<organism evidence="1 2">
    <name type="scientific">Saprospira grandis (strain Lewin)</name>
    <dbReference type="NCBI Taxonomy" id="984262"/>
    <lineage>
        <taxon>Bacteria</taxon>
        <taxon>Pseudomonadati</taxon>
        <taxon>Bacteroidota</taxon>
        <taxon>Saprospiria</taxon>
        <taxon>Saprospirales</taxon>
        <taxon>Saprospiraceae</taxon>
        <taxon>Saprospira</taxon>
    </lineage>
</organism>
<name>H6KZ91_SAPGL</name>
<dbReference type="HOGENOM" id="CLU_1460309_0_0_10"/>
<dbReference type="AlphaFoldDB" id="H6KZ91"/>
<sequence>MQKFLWILFLALPLFVLGQDKKPDASLDWERFFMPGVGYSSFIPQQNMDSLGLFHGINAQIVIFSIGSSDKDMLGYLRIEGRYSQLGSSKKGGENLSYWGFSVLGSFERGIRRHFMVPYYGLELGGISRSSAEQGFQFSPIVGCNIYQAERFLVHIQAQYPYVNNKEFDQYSGLQLQAGVSVAVW</sequence>
<reference evidence="1 2" key="1">
    <citation type="journal article" date="2012" name="Stand. Genomic Sci.">
        <title>Complete genome sequencing and analysis of Saprospira grandis str. Lewin, a predatory marine bacterium.</title>
        <authorList>
            <person name="Saw J.H."/>
            <person name="Yuryev A."/>
            <person name="Kanbe M."/>
            <person name="Hou S."/>
            <person name="Young A.G."/>
            <person name="Aizawa S."/>
            <person name="Alam M."/>
        </authorList>
    </citation>
    <scope>NUCLEOTIDE SEQUENCE [LARGE SCALE GENOMIC DNA]</scope>
    <source>
        <strain evidence="1 2">Lewin</strain>
    </source>
</reference>
<dbReference type="eggNOG" id="ENOG502ZSNM">
    <property type="taxonomic scope" value="Bacteria"/>
</dbReference>
<keyword evidence="2" id="KW-1185">Reference proteome</keyword>
<dbReference type="STRING" id="984262.SGRA_1746"/>
<protein>
    <submittedName>
        <fullName evidence="1">Uncharacterized protein</fullName>
    </submittedName>
</protein>
<dbReference type="Proteomes" id="UP000007519">
    <property type="component" value="Chromosome"/>
</dbReference>
<evidence type="ECO:0000313" key="1">
    <source>
        <dbReference type="EMBL" id="AFC24481.1"/>
    </source>
</evidence>
<dbReference type="KEGG" id="sgn:SGRA_1746"/>
<dbReference type="EMBL" id="CP002831">
    <property type="protein sequence ID" value="AFC24481.1"/>
    <property type="molecule type" value="Genomic_DNA"/>
</dbReference>
<dbReference type="RefSeq" id="WP_015692114.1">
    <property type="nucleotide sequence ID" value="NC_016940.1"/>
</dbReference>
<accession>H6KZ91</accession>
<proteinExistence type="predicted"/>